<evidence type="ECO:0000313" key="2">
    <source>
        <dbReference type="EMBL" id="CAC5403255.1"/>
    </source>
</evidence>
<name>A0A6J8D5B1_MYTCO</name>
<accession>A0A6J8D5B1</accession>
<evidence type="ECO:0000256" key="1">
    <source>
        <dbReference type="SAM" id="MobiDB-lite"/>
    </source>
</evidence>
<proteinExistence type="predicted"/>
<dbReference type="SUPFAM" id="SSF48452">
    <property type="entry name" value="TPR-like"/>
    <property type="match status" value="1"/>
</dbReference>
<evidence type="ECO:0000313" key="3">
    <source>
        <dbReference type="Proteomes" id="UP000507470"/>
    </source>
</evidence>
<dbReference type="Gene3D" id="1.25.40.10">
    <property type="entry name" value="Tetratricopeptide repeat domain"/>
    <property type="match status" value="1"/>
</dbReference>
<feature type="region of interest" description="Disordered" evidence="1">
    <location>
        <begin position="272"/>
        <end position="302"/>
    </location>
</feature>
<protein>
    <recommendedName>
        <fullName evidence="4">Tetratricopeptide repeat protein</fullName>
    </recommendedName>
</protein>
<gene>
    <name evidence="2" type="ORF">MCOR_37160</name>
</gene>
<dbReference type="InterPro" id="IPR011990">
    <property type="entry name" value="TPR-like_helical_dom_sf"/>
</dbReference>
<keyword evidence="3" id="KW-1185">Reference proteome</keyword>
<organism evidence="2 3">
    <name type="scientific">Mytilus coruscus</name>
    <name type="common">Sea mussel</name>
    <dbReference type="NCBI Taxonomy" id="42192"/>
    <lineage>
        <taxon>Eukaryota</taxon>
        <taxon>Metazoa</taxon>
        <taxon>Spiralia</taxon>
        <taxon>Lophotrochozoa</taxon>
        <taxon>Mollusca</taxon>
        <taxon>Bivalvia</taxon>
        <taxon>Autobranchia</taxon>
        <taxon>Pteriomorphia</taxon>
        <taxon>Mytilida</taxon>
        <taxon>Mytiloidea</taxon>
        <taxon>Mytilidae</taxon>
        <taxon>Mytilinae</taxon>
        <taxon>Mytilus</taxon>
    </lineage>
</organism>
<dbReference type="OrthoDB" id="6106239at2759"/>
<evidence type="ECO:0008006" key="4">
    <source>
        <dbReference type="Google" id="ProtNLM"/>
    </source>
</evidence>
<feature type="compositionally biased region" description="Gly residues" evidence="1">
    <location>
        <begin position="274"/>
        <end position="297"/>
    </location>
</feature>
<dbReference type="AlphaFoldDB" id="A0A6J8D5B1"/>
<sequence length="414" mass="45771">MSGLSVGLATFASCDKAGSIPHFTRHLQSYPNDFEATIWRAKAYSIIGQKEKALADFRRAEKHGVGPQKYIAESMSASMEGNEQKSMGTLLNAVKAYPKCGEVWSCIGSKQFYANAHDAALPTLTQAIDLGKQNSETQKPWCYWSNQHVGDIYYTKHQVPNAEPYYNTAVTSCNTFTIAHLGISRCNIINKNIPEAKIRFQTAKSLNPKLVHWGNFAEFEKCVVSDFYQSDTSTGRRYDGETTSSVESQFSKVTISEKNAASGYSASNRVVGARQGGVGSNGGGNRGGGGGNGGGNDGGDDDDYVWNKFRETSKMTKKHDDGRQFKRIGDSKYWLSRDKAGHGGSFFKVFIEKGNTLDFIGSVPIRIFHQKVITDESYLLRILHEGPKLEDFKLLPKQESHKGEQIKMKDLHGV</sequence>
<reference evidence="2 3" key="1">
    <citation type="submission" date="2020-06" db="EMBL/GenBank/DDBJ databases">
        <authorList>
            <person name="Li R."/>
            <person name="Bekaert M."/>
        </authorList>
    </citation>
    <scope>NUCLEOTIDE SEQUENCE [LARGE SCALE GENOMIC DNA]</scope>
    <source>
        <strain evidence="3">wild</strain>
    </source>
</reference>
<dbReference type="EMBL" id="CACVKT020006709">
    <property type="protein sequence ID" value="CAC5403255.1"/>
    <property type="molecule type" value="Genomic_DNA"/>
</dbReference>
<dbReference type="Proteomes" id="UP000507470">
    <property type="component" value="Unassembled WGS sequence"/>
</dbReference>